<feature type="compositionally biased region" description="Low complexity" evidence="10">
    <location>
        <begin position="593"/>
        <end position="605"/>
    </location>
</feature>
<dbReference type="OrthoDB" id="28053at2759"/>
<gene>
    <name evidence="12" type="ORF">TVAG_077020</name>
</gene>
<keyword evidence="13" id="KW-1185">Reference proteome</keyword>
<dbReference type="Pfam" id="PF01602">
    <property type="entry name" value="Adaptin_N"/>
    <property type="match status" value="1"/>
</dbReference>
<dbReference type="AlphaFoldDB" id="A2D9U9"/>
<dbReference type="PROSITE" id="PS50180">
    <property type="entry name" value="GAE"/>
    <property type="match status" value="1"/>
</dbReference>
<dbReference type="InterPro" id="IPR016024">
    <property type="entry name" value="ARM-type_fold"/>
</dbReference>
<dbReference type="SUPFAM" id="SSF49348">
    <property type="entry name" value="Clathrin adaptor appendage domain"/>
    <property type="match status" value="1"/>
</dbReference>
<dbReference type="GO" id="GO:0030121">
    <property type="term" value="C:AP-1 adaptor complex"/>
    <property type="evidence" value="ECO:0000318"/>
    <property type="project" value="GO_Central"/>
</dbReference>
<dbReference type="FunCoup" id="A2D9U9">
    <property type="interactions" value="212"/>
</dbReference>
<feature type="region of interest" description="Disordered" evidence="10">
    <location>
        <begin position="586"/>
        <end position="606"/>
    </location>
</feature>
<dbReference type="Gene3D" id="2.60.40.1230">
    <property type="match status" value="1"/>
</dbReference>
<protein>
    <recommendedName>
        <fullName evidence="9">AP-1 complex subunit gamma</fullName>
    </recommendedName>
</protein>
<dbReference type="PANTHER" id="PTHR22780">
    <property type="entry name" value="ADAPTIN, ALPHA/GAMMA/EPSILON"/>
    <property type="match status" value="1"/>
</dbReference>
<keyword evidence="8 9" id="KW-0968">Cytoplasmic vesicle</keyword>
<name>A2D9U9_TRIV3</name>
<proteinExistence type="inferred from homology"/>
<dbReference type="VEuPathDB" id="TrichDB:TVAG_077020"/>
<reference evidence="12" key="2">
    <citation type="journal article" date="2007" name="Science">
        <title>Draft genome sequence of the sexually transmitted pathogen Trichomonas vaginalis.</title>
        <authorList>
            <person name="Carlton J.M."/>
            <person name="Hirt R.P."/>
            <person name="Silva J.C."/>
            <person name="Delcher A.L."/>
            <person name="Schatz M."/>
            <person name="Zhao Q."/>
            <person name="Wortman J.R."/>
            <person name="Bidwell S.L."/>
            <person name="Alsmark U.C.M."/>
            <person name="Besteiro S."/>
            <person name="Sicheritz-Ponten T."/>
            <person name="Noel C.J."/>
            <person name="Dacks J.B."/>
            <person name="Foster P.G."/>
            <person name="Simillion C."/>
            <person name="Van de Peer Y."/>
            <person name="Miranda-Saavedra D."/>
            <person name="Barton G.J."/>
            <person name="Westrop G.D."/>
            <person name="Mueller S."/>
            <person name="Dessi D."/>
            <person name="Fiori P.L."/>
            <person name="Ren Q."/>
            <person name="Paulsen I."/>
            <person name="Zhang H."/>
            <person name="Bastida-Corcuera F.D."/>
            <person name="Simoes-Barbosa A."/>
            <person name="Brown M.T."/>
            <person name="Hayes R.D."/>
            <person name="Mukherjee M."/>
            <person name="Okumura C.Y."/>
            <person name="Schneider R."/>
            <person name="Smith A.J."/>
            <person name="Vanacova S."/>
            <person name="Villalvazo M."/>
            <person name="Haas B.J."/>
            <person name="Pertea M."/>
            <person name="Feldblyum T.V."/>
            <person name="Utterback T.R."/>
            <person name="Shu C.L."/>
            <person name="Osoegawa K."/>
            <person name="de Jong P.J."/>
            <person name="Hrdy I."/>
            <person name="Horvathova L."/>
            <person name="Zubacova Z."/>
            <person name="Dolezal P."/>
            <person name="Malik S.B."/>
            <person name="Logsdon J.M. Jr."/>
            <person name="Henze K."/>
            <person name="Gupta A."/>
            <person name="Wang C.C."/>
            <person name="Dunne R.L."/>
            <person name="Upcroft J.A."/>
            <person name="Upcroft P."/>
            <person name="White O."/>
            <person name="Salzberg S.L."/>
            <person name="Tang P."/>
            <person name="Chiu C.-H."/>
            <person name="Lee Y.-S."/>
            <person name="Embley T.M."/>
            <person name="Coombs G.H."/>
            <person name="Mottram J.C."/>
            <person name="Tachezy J."/>
            <person name="Fraser-Liggett C.M."/>
            <person name="Johnson P.J."/>
        </authorList>
    </citation>
    <scope>NUCLEOTIDE SEQUENCE [LARGE SCALE GENOMIC DNA]</scope>
    <source>
        <strain evidence="12">G3</strain>
    </source>
</reference>
<dbReference type="KEGG" id="tva:5468514"/>
<dbReference type="RefSeq" id="XP_001583941.1">
    <property type="nucleotide sequence ID" value="XM_001583891.1"/>
</dbReference>
<dbReference type="eggNOG" id="KOG1062">
    <property type="taxonomic scope" value="Eukaryota"/>
</dbReference>
<dbReference type="InterPro" id="IPR011989">
    <property type="entry name" value="ARM-like"/>
</dbReference>
<dbReference type="SMART" id="SM00809">
    <property type="entry name" value="Alpha_adaptinC2"/>
    <property type="match status" value="1"/>
</dbReference>
<dbReference type="InterPro" id="IPR017107">
    <property type="entry name" value="AP1_complex_gsu"/>
</dbReference>
<keyword evidence="4 9" id="KW-0813">Transport</keyword>
<dbReference type="PIRSF" id="PIRSF037094">
    <property type="entry name" value="AP1_complex_gamma"/>
    <property type="match status" value="1"/>
</dbReference>
<dbReference type="GO" id="GO:0006896">
    <property type="term" value="P:Golgi to vacuole transport"/>
    <property type="evidence" value="ECO:0000318"/>
    <property type="project" value="GO_Central"/>
</dbReference>
<evidence type="ECO:0000259" key="11">
    <source>
        <dbReference type="PROSITE" id="PS50180"/>
    </source>
</evidence>
<evidence type="ECO:0000256" key="4">
    <source>
        <dbReference type="ARBA" id="ARBA00022448"/>
    </source>
</evidence>
<sequence>MAARLDDFIISVLNAPTFDEQKIVIANELAAVRTFIRDCDLKYKPSLIAKIMFLGVRGDNVAWANIEIANLMANERPSYKRIGYLAAINLFENENDLMVLITHTMAKDLKSTNPLVQMLPLTLLAQIGTADMCRELSTHICDLLSSGNQNIIKRCCAAMYHSVLLVPDLAERFRPYVHKLLSSFYHCVVSATIDLAIALMKINPGLVKAWQQFSGPFTKIISTLYETKPIKEFDFFHFNDPFLLTKILRIVACLQTQSDELDDLLSTIVAGVDVRRNTGRTILFQAIQTIKICAKKPSLRSLAYNQIGRLFSLKDPNVLYSALSTFSRVLYSTGPLDRSNADSVVLQRYKSQVVTCLSHKDPSIRRRALDVVVALVDANNVETLIPDVMGYLSMANADFRTELVAKLFTSITRFAPNENWRFETIRKLIIDSGAYVGSEVITNFCKSIMTSDTLRDIAVMQLAKDIAENPENQALIQVGAFLCGEYGEDATILQTLNKIMLMPQTTVETNCYVLIAIAKLGERLGLSDQAANVIGYFANSNNLELQQRSGELIRILKHSRLSAPLLAPADYDAQQPSTIKQPTEDVDLLGGLSEPSQPQQSSNQQTDAVADLLGLSASPVKVTPQPQQQPKQNTQQIQQQKVKPPVQVQNTAPTVVQPPNTVQVIKTNDYVIYFELRKNAANPNQLAIRAHYFNLTKTMLGKFKIAYQVPNNFIFRVLQQSSEDLPHVGSPAVTQVVLIQAKTPGQLMMKTQITYLFGSQPLTDNAIIPNTVFQ</sequence>
<keyword evidence="7 9" id="KW-0472">Membrane</keyword>
<dbReference type="Pfam" id="PF02883">
    <property type="entry name" value="Alpha_adaptinC2"/>
    <property type="match status" value="1"/>
</dbReference>
<dbReference type="InParanoid" id="A2D9U9"/>
<dbReference type="InterPro" id="IPR002553">
    <property type="entry name" value="Clathrin/coatomer_adapt-like_N"/>
</dbReference>
<dbReference type="InterPro" id="IPR008153">
    <property type="entry name" value="GAE_dom"/>
</dbReference>
<evidence type="ECO:0000256" key="1">
    <source>
        <dbReference type="ARBA" id="ARBA00004156"/>
    </source>
</evidence>
<dbReference type="VEuPathDB" id="TrichDB:TVAGG3_0291330"/>
<reference evidence="12" key="1">
    <citation type="submission" date="2006-10" db="EMBL/GenBank/DDBJ databases">
        <authorList>
            <person name="Amadeo P."/>
            <person name="Zhao Q."/>
            <person name="Wortman J."/>
            <person name="Fraser-Liggett C."/>
            <person name="Carlton J."/>
        </authorList>
    </citation>
    <scope>NUCLEOTIDE SEQUENCE</scope>
    <source>
        <strain evidence="12">G3</strain>
    </source>
</reference>
<comment type="subcellular location">
    <subcellularLocation>
        <location evidence="1">Cytoplasmic vesicle membrane</location>
    </subcellularLocation>
    <subcellularLocation>
        <location evidence="2">Golgi apparatus</location>
    </subcellularLocation>
</comment>
<evidence type="ECO:0000256" key="5">
    <source>
        <dbReference type="ARBA" id="ARBA00022927"/>
    </source>
</evidence>
<dbReference type="STRING" id="5722.A2D9U9"/>
<dbReference type="SMR" id="A2D9U9"/>
<evidence type="ECO:0000313" key="12">
    <source>
        <dbReference type="EMBL" id="EAY22955.1"/>
    </source>
</evidence>
<comment type="similarity">
    <text evidence="3 9">Belongs to the adaptor complexes large subunit family.</text>
</comment>
<evidence type="ECO:0000256" key="2">
    <source>
        <dbReference type="ARBA" id="ARBA00004555"/>
    </source>
</evidence>
<evidence type="ECO:0000256" key="3">
    <source>
        <dbReference type="ARBA" id="ARBA00006613"/>
    </source>
</evidence>
<evidence type="ECO:0000256" key="8">
    <source>
        <dbReference type="ARBA" id="ARBA00023329"/>
    </source>
</evidence>
<feature type="domain" description="GAE" evidence="11">
    <location>
        <begin position="657"/>
        <end position="772"/>
    </location>
</feature>
<dbReference type="SUPFAM" id="SSF48371">
    <property type="entry name" value="ARM repeat"/>
    <property type="match status" value="1"/>
</dbReference>
<accession>A2D9U9</accession>
<evidence type="ECO:0000256" key="10">
    <source>
        <dbReference type="SAM" id="MobiDB-lite"/>
    </source>
</evidence>
<evidence type="ECO:0000313" key="13">
    <source>
        <dbReference type="Proteomes" id="UP000001542"/>
    </source>
</evidence>
<organism evidence="12 13">
    <name type="scientific">Trichomonas vaginalis (strain ATCC PRA-98 / G3)</name>
    <dbReference type="NCBI Taxonomy" id="412133"/>
    <lineage>
        <taxon>Eukaryota</taxon>
        <taxon>Metamonada</taxon>
        <taxon>Parabasalia</taxon>
        <taxon>Trichomonadida</taxon>
        <taxon>Trichomonadidae</taxon>
        <taxon>Trichomonas</taxon>
    </lineage>
</organism>
<keyword evidence="5 9" id="KW-0653">Protein transport</keyword>
<dbReference type="GO" id="GO:0035615">
    <property type="term" value="F:clathrin adaptor activity"/>
    <property type="evidence" value="ECO:0000318"/>
    <property type="project" value="GO_Central"/>
</dbReference>
<keyword evidence="6 9" id="KW-0333">Golgi apparatus</keyword>
<dbReference type="InterPro" id="IPR008152">
    <property type="entry name" value="Clathrin_a/b/g-adaptin_app_Ig"/>
</dbReference>
<feature type="region of interest" description="Disordered" evidence="10">
    <location>
        <begin position="620"/>
        <end position="646"/>
    </location>
</feature>
<evidence type="ECO:0000256" key="9">
    <source>
        <dbReference type="PIRNR" id="PIRNR037094"/>
    </source>
</evidence>
<dbReference type="EMBL" id="DS113181">
    <property type="protein sequence ID" value="EAY22955.1"/>
    <property type="molecule type" value="Genomic_DNA"/>
</dbReference>
<dbReference type="InterPro" id="IPR013041">
    <property type="entry name" value="Clathrin_app_Ig-like_sf"/>
</dbReference>
<dbReference type="Gene3D" id="1.25.10.10">
    <property type="entry name" value="Leucine-rich Repeat Variant"/>
    <property type="match status" value="1"/>
</dbReference>
<dbReference type="InterPro" id="IPR050840">
    <property type="entry name" value="Adaptor_Complx_Large_Subunit"/>
</dbReference>
<dbReference type="GO" id="GO:0006886">
    <property type="term" value="P:intracellular protein transport"/>
    <property type="evidence" value="ECO:0007669"/>
    <property type="project" value="UniProtKB-UniRule"/>
</dbReference>
<dbReference type="Proteomes" id="UP000001542">
    <property type="component" value="Unassembled WGS sequence"/>
</dbReference>
<evidence type="ECO:0000256" key="7">
    <source>
        <dbReference type="ARBA" id="ARBA00023136"/>
    </source>
</evidence>
<evidence type="ECO:0000256" key="6">
    <source>
        <dbReference type="ARBA" id="ARBA00023034"/>
    </source>
</evidence>